<dbReference type="eggNOG" id="COG0760">
    <property type="taxonomic scope" value="Bacteria"/>
</dbReference>
<dbReference type="Gene3D" id="3.10.50.40">
    <property type="match status" value="1"/>
</dbReference>
<evidence type="ECO:0000259" key="7">
    <source>
        <dbReference type="PROSITE" id="PS50198"/>
    </source>
</evidence>
<evidence type="ECO:0000256" key="2">
    <source>
        <dbReference type="ARBA" id="ARBA00013194"/>
    </source>
</evidence>
<dbReference type="AlphaFoldDB" id="B1WPH4"/>
<dbReference type="RefSeq" id="WP_009546943.1">
    <property type="nucleotide sequence ID" value="NC_010546.1"/>
</dbReference>
<keyword evidence="9" id="KW-1185">Reference proteome</keyword>
<evidence type="ECO:0000256" key="1">
    <source>
        <dbReference type="ARBA" id="ARBA00000971"/>
    </source>
</evidence>
<dbReference type="SUPFAM" id="SSF54534">
    <property type="entry name" value="FKBP-like"/>
    <property type="match status" value="1"/>
</dbReference>
<dbReference type="STRING" id="43989.cce_2194"/>
<dbReference type="PROSITE" id="PS50198">
    <property type="entry name" value="PPIC_PPIASE_2"/>
    <property type="match status" value="1"/>
</dbReference>
<reference evidence="8 9" key="1">
    <citation type="journal article" date="2008" name="Proc. Natl. Acad. Sci. U.S.A.">
        <title>The genome of Cyanothece 51142, a unicellular diazotrophic cyanobacterium important in the marine nitrogen cycle.</title>
        <authorList>
            <person name="Welsh E.A."/>
            <person name="Liberton M."/>
            <person name="Stoeckel J."/>
            <person name="Loh T."/>
            <person name="Elvitigala T."/>
            <person name="Wang C."/>
            <person name="Wollam A."/>
            <person name="Fulton R.S."/>
            <person name="Clifton S.W."/>
            <person name="Jacobs J.M."/>
            <person name="Aurora R."/>
            <person name="Ghosh B.K."/>
            <person name="Sherman L.A."/>
            <person name="Smith R.D."/>
            <person name="Wilson R.K."/>
            <person name="Pakrasi H.B."/>
        </authorList>
    </citation>
    <scope>NUCLEOTIDE SEQUENCE [LARGE SCALE GENOMIC DNA]</scope>
    <source>
        <strain evidence="9">ATCC 51142 / BH68</strain>
    </source>
</reference>
<organism evidence="8 9">
    <name type="scientific">Crocosphaera subtropica (strain ATCC 51142 / BH68)</name>
    <name type="common">Cyanothece sp. (strain ATCC 51142)</name>
    <dbReference type="NCBI Taxonomy" id="43989"/>
    <lineage>
        <taxon>Bacteria</taxon>
        <taxon>Bacillati</taxon>
        <taxon>Cyanobacteriota</taxon>
        <taxon>Cyanophyceae</taxon>
        <taxon>Oscillatoriophycideae</taxon>
        <taxon>Chroococcales</taxon>
        <taxon>Aphanothecaceae</taxon>
        <taxon>Crocosphaera</taxon>
        <taxon>Crocosphaera subtropica</taxon>
    </lineage>
</organism>
<evidence type="ECO:0000313" key="8">
    <source>
        <dbReference type="EMBL" id="ACB51544.1"/>
    </source>
</evidence>
<dbReference type="InterPro" id="IPR050245">
    <property type="entry name" value="PrsA_foldase"/>
</dbReference>
<dbReference type="Pfam" id="PF00639">
    <property type="entry name" value="Rotamase"/>
    <property type="match status" value="1"/>
</dbReference>
<keyword evidence="5 6" id="KW-0413">Isomerase</keyword>
<comment type="catalytic activity">
    <reaction evidence="1">
        <text>[protein]-peptidylproline (omega=180) = [protein]-peptidylproline (omega=0)</text>
        <dbReference type="Rhea" id="RHEA:16237"/>
        <dbReference type="Rhea" id="RHEA-COMP:10747"/>
        <dbReference type="Rhea" id="RHEA-COMP:10748"/>
        <dbReference type="ChEBI" id="CHEBI:83833"/>
        <dbReference type="ChEBI" id="CHEBI:83834"/>
        <dbReference type="EC" id="5.2.1.8"/>
    </reaction>
</comment>
<dbReference type="GO" id="GO:0003755">
    <property type="term" value="F:peptidyl-prolyl cis-trans isomerase activity"/>
    <property type="evidence" value="ECO:0007669"/>
    <property type="project" value="UniProtKB-KW"/>
</dbReference>
<proteinExistence type="predicted"/>
<dbReference type="Proteomes" id="UP000001203">
    <property type="component" value="Chromosome circular"/>
</dbReference>
<dbReference type="KEGG" id="cyt:cce_2194"/>
<dbReference type="InterPro" id="IPR000297">
    <property type="entry name" value="PPIase_PpiC"/>
</dbReference>
<gene>
    <name evidence="8" type="ordered locus">cce_2194</name>
</gene>
<dbReference type="OrthoDB" id="507969at2"/>
<dbReference type="EMBL" id="CP000806">
    <property type="protein sequence ID" value="ACB51544.1"/>
    <property type="molecule type" value="Genomic_DNA"/>
</dbReference>
<dbReference type="HOGENOM" id="CLU_082394_0_0_3"/>
<keyword evidence="3" id="KW-0732">Signal</keyword>
<evidence type="ECO:0000256" key="5">
    <source>
        <dbReference type="ARBA" id="ARBA00023235"/>
    </source>
</evidence>
<accession>B1WPH4</accession>
<keyword evidence="4 6" id="KW-0697">Rotamase</keyword>
<dbReference type="InterPro" id="IPR046357">
    <property type="entry name" value="PPIase_dom_sf"/>
</dbReference>
<evidence type="ECO:0000256" key="4">
    <source>
        <dbReference type="ARBA" id="ARBA00023110"/>
    </source>
</evidence>
<dbReference type="PANTHER" id="PTHR47245:SF1">
    <property type="entry name" value="FOLDASE PROTEIN PRSA"/>
    <property type="match status" value="1"/>
</dbReference>
<feature type="domain" description="PpiC" evidence="7">
    <location>
        <begin position="114"/>
        <end position="206"/>
    </location>
</feature>
<evidence type="ECO:0000313" key="9">
    <source>
        <dbReference type="Proteomes" id="UP000001203"/>
    </source>
</evidence>
<evidence type="ECO:0000256" key="6">
    <source>
        <dbReference type="PROSITE-ProRule" id="PRU00278"/>
    </source>
</evidence>
<dbReference type="EC" id="5.2.1.8" evidence="2"/>
<name>B1WPH4_CROS5</name>
<dbReference type="PANTHER" id="PTHR47245">
    <property type="entry name" value="PEPTIDYLPROLYL ISOMERASE"/>
    <property type="match status" value="1"/>
</dbReference>
<evidence type="ECO:0000256" key="3">
    <source>
        <dbReference type="ARBA" id="ARBA00022729"/>
    </source>
</evidence>
<sequence>MTAILEVGHQTLSPSELLTRLIDYQMLSSLVRELIIDEAIAYIEIASDRTKQALDQFFEQQKLITPEQKQQWLQKQGLTQTQLNRQIIRQCKIEQFKQITWGHKLEAYFLQRKSQLDQVMYSLLRINKAMVARELYFRIQEEEQDFAEVARCYSQGPEAQTGGLIGPVALSSPHPTLAKLLTRHKPGQLLPLTRIENWFVIVRLEKYLPAQLNDAMEKRLLNELFNQWLHQELQRQIPRIMVSEGVQAFGS</sequence>
<protein>
    <recommendedName>
        <fullName evidence="2">peptidylprolyl isomerase</fullName>
        <ecNumber evidence="2">5.2.1.8</ecNumber>
    </recommendedName>
</protein>